<evidence type="ECO:0000256" key="4">
    <source>
        <dbReference type="SAM" id="SignalP"/>
    </source>
</evidence>
<keyword evidence="3 4" id="KW-0732">Signal</keyword>
<keyword evidence="7" id="KW-1185">Reference proteome</keyword>
<evidence type="ECO:0000313" key="6">
    <source>
        <dbReference type="EMBL" id="UUX51556.1"/>
    </source>
</evidence>
<organism evidence="6 7">
    <name type="scientific">Nisaea acidiphila</name>
    <dbReference type="NCBI Taxonomy" id="1862145"/>
    <lineage>
        <taxon>Bacteria</taxon>
        <taxon>Pseudomonadati</taxon>
        <taxon>Pseudomonadota</taxon>
        <taxon>Alphaproteobacteria</taxon>
        <taxon>Rhodospirillales</taxon>
        <taxon>Thalassobaculaceae</taxon>
        <taxon>Nisaea</taxon>
    </lineage>
</organism>
<comment type="subcellular location">
    <subcellularLocation>
        <location evidence="1">Cell envelope</location>
    </subcellularLocation>
</comment>
<evidence type="ECO:0000256" key="3">
    <source>
        <dbReference type="ARBA" id="ARBA00022729"/>
    </source>
</evidence>
<proteinExistence type="inferred from homology"/>
<protein>
    <submittedName>
        <fullName evidence="6">Substrate-binding domain-containing protein</fullName>
    </submittedName>
</protein>
<dbReference type="KEGG" id="naci:NUH88_07615"/>
<gene>
    <name evidence="6" type="ORF">NUH88_07615</name>
</gene>
<feature type="domain" description="Periplasmic binding protein" evidence="5">
    <location>
        <begin position="80"/>
        <end position="330"/>
    </location>
</feature>
<dbReference type="GO" id="GO:0030313">
    <property type="term" value="C:cell envelope"/>
    <property type="evidence" value="ECO:0007669"/>
    <property type="project" value="UniProtKB-SubCell"/>
</dbReference>
<dbReference type="EMBL" id="CP102480">
    <property type="protein sequence ID" value="UUX51556.1"/>
    <property type="molecule type" value="Genomic_DNA"/>
</dbReference>
<name>A0A9J7AZ69_9PROT</name>
<accession>A0A9J7AZ69</accession>
<feature type="chain" id="PRO_5039935987" evidence="4">
    <location>
        <begin position="25"/>
        <end position="369"/>
    </location>
</feature>
<dbReference type="GO" id="GO:0030246">
    <property type="term" value="F:carbohydrate binding"/>
    <property type="evidence" value="ECO:0007669"/>
    <property type="project" value="UniProtKB-ARBA"/>
</dbReference>
<dbReference type="PANTHER" id="PTHR46847">
    <property type="entry name" value="D-ALLOSE-BINDING PERIPLASMIC PROTEIN-RELATED"/>
    <property type="match status" value="1"/>
</dbReference>
<sequence>MLKFAKAISLALGTLAITCGLALAQKDARFVGLGAYFELHPLEKAKFEAFDRMVQAPAQALERPIDKPVEIHVIYPGLQVSDYWRRSVKSFVARLDEVGIPHRITSLFTKSAEDLRLQEKAIGQVLREKPDYLIFTLDALRHKGMIARVLAAGDTKVILQNITTPLTEIGPPSPLLYVGFDHEIGSHILAEEFIRRARNGARYAIFYGPPGYVSQMRGGTFRHVMEEQTDFELVAEYYVGFDRELARQAALDLFKAKDDVSFIYAASTDIAHGITDALSEIGKLGDVTVNGWGGGSSELDAIRKRELDFTVMRMNDDNGVAMAEAIRLIQEGRVGDVPLVYSGSFTLVDQKTSDETLESLVDRAFRYSR</sequence>
<dbReference type="InterPro" id="IPR025997">
    <property type="entry name" value="SBP_2_dom"/>
</dbReference>
<reference evidence="6" key="1">
    <citation type="submission" date="2022-08" db="EMBL/GenBank/DDBJ databases">
        <title>Nisaea acidiphila sp. nov., isolated from a marine algal debris and emended description of the genus Nisaea Urios et al. 2008.</title>
        <authorList>
            <person name="Kwon K."/>
        </authorList>
    </citation>
    <scope>NUCLEOTIDE SEQUENCE</scope>
    <source>
        <strain evidence="6">MEBiC11861</strain>
    </source>
</reference>
<evidence type="ECO:0000256" key="2">
    <source>
        <dbReference type="ARBA" id="ARBA00007639"/>
    </source>
</evidence>
<dbReference type="InterPro" id="IPR028082">
    <property type="entry name" value="Peripla_BP_I"/>
</dbReference>
<feature type="signal peptide" evidence="4">
    <location>
        <begin position="1"/>
        <end position="24"/>
    </location>
</feature>
<dbReference type="PANTHER" id="PTHR46847:SF1">
    <property type="entry name" value="D-ALLOSE-BINDING PERIPLASMIC PROTEIN-RELATED"/>
    <property type="match status" value="1"/>
</dbReference>
<evidence type="ECO:0000256" key="1">
    <source>
        <dbReference type="ARBA" id="ARBA00004196"/>
    </source>
</evidence>
<comment type="similarity">
    <text evidence="2">Belongs to the bacterial solute-binding protein 2 family.</text>
</comment>
<evidence type="ECO:0000313" key="7">
    <source>
        <dbReference type="Proteomes" id="UP001060336"/>
    </source>
</evidence>
<dbReference type="SUPFAM" id="SSF53822">
    <property type="entry name" value="Periplasmic binding protein-like I"/>
    <property type="match status" value="1"/>
</dbReference>
<dbReference type="Gene3D" id="3.40.50.2300">
    <property type="match status" value="2"/>
</dbReference>
<dbReference type="Proteomes" id="UP001060336">
    <property type="component" value="Chromosome"/>
</dbReference>
<evidence type="ECO:0000259" key="5">
    <source>
        <dbReference type="Pfam" id="PF13407"/>
    </source>
</evidence>
<dbReference type="AlphaFoldDB" id="A0A9J7AZ69"/>
<dbReference type="Pfam" id="PF13407">
    <property type="entry name" value="Peripla_BP_4"/>
    <property type="match status" value="1"/>
</dbReference>
<dbReference type="RefSeq" id="WP_257771118.1">
    <property type="nucleotide sequence ID" value="NZ_CP102480.1"/>
</dbReference>